<dbReference type="AlphaFoldDB" id="A0A0N9ZEI2"/>
<feature type="compositionally biased region" description="Basic and acidic residues" evidence="1">
    <location>
        <begin position="122"/>
        <end position="134"/>
    </location>
</feature>
<dbReference type="InterPro" id="IPR011723">
    <property type="entry name" value="Znf/thioredoxin_put"/>
</dbReference>
<feature type="compositionally biased region" description="Acidic residues" evidence="1">
    <location>
        <begin position="90"/>
        <end position="99"/>
    </location>
</feature>
<feature type="region of interest" description="Disordered" evidence="1">
    <location>
        <begin position="186"/>
        <end position="240"/>
    </location>
</feature>
<evidence type="ECO:0000259" key="3">
    <source>
        <dbReference type="Pfam" id="PF13717"/>
    </source>
</evidence>
<feature type="compositionally biased region" description="Acidic residues" evidence="1">
    <location>
        <begin position="111"/>
        <end position="121"/>
    </location>
</feature>
<evidence type="ECO:0000256" key="2">
    <source>
        <dbReference type="SAM" id="Phobius"/>
    </source>
</evidence>
<keyword evidence="5" id="KW-1185">Reference proteome</keyword>
<evidence type="ECO:0000256" key="1">
    <source>
        <dbReference type="SAM" id="MobiDB-lite"/>
    </source>
</evidence>
<evidence type="ECO:0000313" key="4">
    <source>
        <dbReference type="EMBL" id="ALI55254.1"/>
    </source>
</evidence>
<feature type="compositionally biased region" description="Basic and acidic residues" evidence="1">
    <location>
        <begin position="67"/>
        <end position="84"/>
    </location>
</feature>
<evidence type="ECO:0000313" key="5">
    <source>
        <dbReference type="Proteomes" id="UP000064920"/>
    </source>
</evidence>
<keyword evidence="2" id="KW-0812">Transmembrane</keyword>
<feature type="domain" description="Zinc finger/thioredoxin putative" evidence="3">
    <location>
        <begin position="2"/>
        <end position="33"/>
    </location>
</feature>
<organism evidence="4 5">
    <name type="scientific">Celeribacter marinus</name>
    <dbReference type="NCBI Taxonomy" id="1397108"/>
    <lineage>
        <taxon>Bacteria</taxon>
        <taxon>Pseudomonadati</taxon>
        <taxon>Pseudomonadota</taxon>
        <taxon>Alphaproteobacteria</taxon>
        <taxon>Rhodobacterales</taxon>
        <taxon>Roseobacteraceae</taxon>
        <taxon>Celeribacter</taxon>
    </lineage>
</organism>
<dbReference type="KEGG" id="cmar:IMCC12053_1306"/>
<name>A0A0N9ZEI2_9RHOB</name>
<protein>
    <submittedName>
        <fullName evidence="4">MJ0042 family finger-like domain protein</fullName>
    </submittedName>
</protein>
<reference evidence="4 5" key="1">
    <citation type="submission" date="2015-05" db="EMBL/GenBank/DDBJ databases">
        <authorList>
            <person name="Wang D.B."/>
            <person name="Wang M."/>
        </authorList>
    </citation>
    <scope>NUCLEOTIDE SEQUENCE [LARGE SCALE GENOMIC DNA]</scope>
    <source>
        <strain evidence="4 5">IMCC 12053</strain>
    </source>
</reference>
<keyword evidence="2" id="KW-0472">Membrane</keyword>
<dbReference type="NCBIfam" id="TIGR02098">
    <property type="entry name" value="MJ0042_CXXC"/>
    <property type="match status" value="1"/>
</dbReference>
<feature type="transmembrane region" description="Helical" evidence="2">
    <location>
        <begin position="249"/>
        <end position="268"/>
    </location>
</feature>
<dbReference type="STRING" id="1397108.IMCC12053_1306"/>
<proteinExistence type="predicted"/>
<accession>A0A0N9ZEI2</accession>
<gene>
    <name evidence="4" type="ORF">IMCC12053_1306</name>
</gene>
<dbReference type="Proteomes" id="UP000064920">
    <property type="component" value="Chromosome"/>
</dbReference>
<sequence>MCPNCDAQYEVDEKVIPENGRDVQCSNCGHTWFQSPEHMDADLAEEMGYDLAQESEADHTHAPLAEHPPKPDFDTDEDAFHEVEPNEVSSQDDQDEEEWSSTADHAPAYTYDDDDEDDDGEGPAHDIVARPRPSIDDSIKDMLREEQEFSAPHGAPEPLEIQTDLGLEEAEIATDQAMREKMARLRGLDPADPALTAGTLGSHSKRRDLLPDIEEINSTLSASSERDADGTVPDEQTRRTRAQRGISRSIFAVFIIVASLLVALYVFAPTIANAVPSLAPLMDSYISSANVFRVWLDGGMSALSDRLNILLSQLNG</sequence>
<keyword evidence="2" id="KW-1133">Transmembrane helix</keyword>
<dbReference type="EMBL" id="CP012023">
    <property type="protein sequence ID" value="ALI55254.1"/>
    <property type="molecule type" value="Genomic_DNA"/>
</dbReference>
<dbReference type="PATRIC" id="fig|1397108.4.peg.1338"/>
<feature type="region of interest" description="Disordered" evidence="1">
    <location>
        <begin position="41"/>
        <end position="134"/>
    </location>
</feature>
<dbReference type="Pfam" id="PF13717">
    <property type="entry name" value="Zn_ribbon_4"/>
    <property type="match status" value="1"/>
</dbReference>